<dbReference type="InterPro" id="IPR024623">
    <property type="entry name" value="YtxH"/>
</dbReference>
<dbReference type="EMBL" id="LWBO01000012">
    <property type="protein sequence ID" value="OQP48748.1"/>
    <property type="molecule type" value="Genomic_DNA"/>
</dbReference>
<gene>
    <name evidence="1" type="ORF">A4D02_08575</name>
</gene>
<accession>A0ABX3NXE8</accession>
<proteinExistence type="predicted"/>
<dbReference type="Pfam" id="PF12732">
    <property type="entry name" value="YtxH"/>
    <property type="match status" value="1"/>
</dbReference>
<sequence>MKNIKKTGIFRQWYNFFLKFLKRKCMTSNTKIILGMLAAAAAGAAIGVLLAPEKGSELRRKIKDGIDEVMEDVSELLALGRDEMKSMYKTAQEAEAEMES</sequence>
<evidence type="ECO:0008006" key="3">
    <source>
        <dbReference type="Google" id="ProtNLM"/>
    </source>
</evidence>
<evidence type="ECO:0000313" key="1">
    <source>
        <dbReference type="EMBL" id="OQP48748.1"/>
    </source>
</evidence>
<keyword evidence="2" id="KW-1185">Reference proteome</keyword>
<evidence type="ECO:0000313" key="2">
    <source>
        <dbReference type="Proteomes" id="UP000192277"/>
    </source>
</evidence>
<dbReference type="Proteomes" id="UP000192277">
    <property type="component" value="Unassembled WGS sequence"/>
</dbReference>
<organism evidence="1 2">
    <name type="scientific">Niastella koreensis</name>
    <dbReference type="NCBI Taxonomy" id="354356"/>
    <lineage>
        <taxon>Bacteria</taxon>
        <taxon>Pseudomonadati</taxon>
        <taxon>Bacteroidota</taxon>
        <taxon>Chitinophagia</taxon>
        <taxon>Chitinophagales</taxon>
        <taxon>Chitinophagaceae</taxon>
        <taxon>Niastella</taxon>
    </lineage>
</organism>
<protein>
    <recommendedName>
        <fullName evidence="3">YtxH-like protein</fullName>
    </recommendedName>
</protein>
<name>A0ABX3NXE8_9BACT</name>
<reference evidence="1 2" key="1">
    <citation type="submission" date="2016-04" db="EMBL/GenBank/DDBJ databases">
        <authorList>
            <person name="Chen L."/>
            <person name="Zhuang W."/>
            <person name="Wang G."/>
        </authorList>
    </citation>
    <scope>NUCLEOTIDE SEQUENCE [LARGE SCALE GENOMIC DNA]</scope>
    <source>
        <strain evidence="2">GR20</strain>
    </source>
</reference>
<comment type="caution">
    <text evidence="1">The sequence shown here is derived from an EMBL/GenBank/DDBJ whole genome shotgun (WGS) entry which is preliminary data.</text>
</comment>